<feature type="compositionally biased region" description="Pro residues" evidence="9">
    <location>
        <begin position="345"/>
        <end position="355"/>
    </location>
</feature>
<dbReference type="RefSeq" id="XP_016519272.1">
    <property type="nucleotide sequence ID" value="XM_016663786.1"/>
</dbReference>
<feature type="compositionally biased region" description="Basic and acidic residues" evidence="9">
    <location>
        <begin position="642"/>
        <end position="651"/>
    </location>
</feature>
<feature type="compositionally biased region" description="Polar residues" evidence="9">
    <location>
        <begin position="505"/>
        <end position="525"/>
    </location>
</feature>
<feature type="region of interest" description="Disordered" evidence="9">
    <location>
        <begin position="901"/>
        <end position="1035"/>
    </location>
</feature>
<keyword evidence="2" id="KW-0597">Phosphoprotein</keyword>
<feature type="compositionally biased region" description="Basic and acidic residues" evidence="9">
    <location>
        <begin position="848"/>
        <end position="882"/>
    </location>
</feature>
<proteinExistence type="predicted"/>
<dbReference type="CTD" id="55035"/>
<evidence type="ECO:0000256" key="3">
    <source>
        <dbReference type="ARBA" id="ARBA00022884"/>
    </source>
</evidence>
<evidence type="ECO:0000256" key="4">
    <source>
        <dbReference type="ARBA" id="ARBA00023242"/>
    </source>
</evidence>
<accession>A0A087X8I8</accession>
<feature type="compositionally biased region" description="Basic residues" evidence="9">
    <location>
        <begin position="1071"/>
        <end position="1094"/>
    </location>
</feature>
<feature type="region of interest" description="Disordered" evidence="9">
    <location>
        <begin position="451"/>
        <end position="882"/>
    </location>
</feature>
<dbReference type="GO" id="GO:0003723">
    <property type="term" value="F:RNA binding"/>
    <property type="evidence" value="ECO:0007669"/>
    <property type="project" value="UniProtKB-UniRule"/>
</dbReference>
<comment type="subcellular location">
    <subcellularLocation>
        <location evidence="1">Nucleus</location>
        <location evidence="1">Nucleolus</location>
    </subcellularLocation>
</comment>
<dbReference type="Pfam" id="PF00076">
    <property type="entry name" value="RRM_1"/>
    <property type="match status" value="1"/>
</dbReference>
<reference evidence="11" key="3">
    <citation type="submission" date="2025-09" db="UniProtKB">
        <authorList>
            <consortium name="Ensembl"/>
        </authorList>
    </citation>
    <scope>IDENTIFICATION</scope>
</reference>
<dbReference type="Ensembl" id="ENSPFOT00000002095.2">
    <property type="protein sequence ID" value="ENSPFOP00000002091.2"/>
    <property type="gene ID" value="ENSPFOG00000002057.2"/>
</dbReference>
<feature type="region of interest" description="Disordered" evidence="9">
    <location>
        <begin position="1053"/>
        <end position="1094"/>
    </location>
</feature>
<dbReference type="EMBL" id="AYCK01018455">
    <property type="status" value="NOT_ANNOTATED_CDS"/>
    <property type="molecule type" value="Genomic_DNA"/>
</dbReference>
<sequence>MRRLYVGGLNHTVTQKDLKDRFEKFGEVLDVELRTRKDEEGIPYKTFAYININISEADLKKCMTVLNKSKWKGGTLQIEAAKESFLHRLAQERQQAADHHLQRSTTEAKKQKLLDSWSKAGVQNFTMKAAVPGSEVPGCKDWVVSKFGRVLPVLQLRCQKGSKARTVKYDPSKYCHNIRRLDRTDPDETLSVTQLTWQVEGGDDDISKRRRGEFPPYEPIKPKKSRTDPGDSLNTFSRIRSEQNSDRNTEVHQLTNGSDLPTNHRAAQREERWFLDSDVDSDEEIRSLVAAQQSSHDALQQEAEDIDNLEVVGLDYLVKSGSKGDEEDYDSAGTDELFESRRKPPAPPQEKPSSPPAQQFSDQKRQMKRKTTPGDVSSSKPSSSVQRENPAGVRPAIKHSSDSHSDQDDEEEEGNSSDSSSDFDFPALFSANSNYLRISLADLQRLAESKVPSILRSGLKPESGLPGRHARKEAITPNEILASILGEDSSDDDKEHKKKKVEGVTSASLQTSEETATQRETSQTDGRLRRKREQEQDEALGIQRQKHGETPEALRDPQTDSSSGSEEEEEEMMSAEDQPSSSSSSEEQEQQAGAPAPGSKSSSSEEEEEEEEAPPRVALAAKEEEELQRKANMRRLAALQQRQKEAEEHKKLIQGALANLDAPPPTTGKRIVFGSDDEEEKQEVVSAVEESKKPLFQDSQSEDEATADGAAAANQNAPHKAERLKPSGPRLFDDSEDDDEEGDEEEDGSRFDIRPEFEGPAGQKLMELQSRFGTDERFRLDSRFLEDEEEEEETEVQKGPMEDEEALEEEKKKNLSILQSVLGTSQQASSKTARKAKQFRDVSALHYDPSKEEHTAFETKTEETKKESKAARRKKREEAQKLPEVSKEIYFQVSGDLKAVFGQTNDGSAEGEEGTNWDEVEEEEGGGEEEQLLPSLLSADPSSKSEESSGFRFSFFGDESAAGSGETAEYKTEKIQAPKVSWHQDPRFHDSSSEDELEEDEEEEEQVKKEQQSSVEAKNTKEETPSQPDFFFFSSDDHRLKEGPRLFCRTSQLEEQREEWEERTSTLRQEYRKKHRDAQRKLKSARKTRGSWEV</sequence>
<dbReference type="PANTHER" id="PTHR48029">
    <property type="entry name" value="NUCLEOLAR PROTEIN 8"/>
    <property type="match status" value="1"/>
</dbReference>
<reference evidence="11" key="2">
    <citation type="submission" date="2025-08" db="UniProtKB">
        <authorList>
            <consortium name="Ensembl"/>
        </authorList>
    </citation>
    <scope>IDENTIFICATION</scope>
</reference>
<feature type="compositionally biased region" description="Basic and acidic residues" evidence="9">
    <location>
        <begin position="546"/>
        <end position="558"/>
    </location>
</feature>
<evidence type="ECO:0000313" key="12">
    <source>
        <dbReference type="Proteomes" id="UP000028760"/>
    </source>
</evidence>
<evidence type="ECO:0000256" key="7">
    <source>
        <dbReference type="ARBA" id="ARBA00068539"/>
    </source>
</evidence>
<keyword evidence="3 8" id="KW-0694">RNA-binding</keyword>
<comment type="subunit">
    <text evidence="6">Interacts with the GTP form of RRAGA, RRAGC and RRAGD. Interacts with NIP7. Interacts with DDX18; the interaction is RNA-dependent. Interacts with DDX47; the interaction is RNA-dependent.</text>
</comment>
<dbReference type="SUPFAM" id="SSF54928">
    <property type="entry name" value="RNA-binding domain, RBD"/>
    <property type="match status" value="1"/>
</dbReference>
<dbReference type="GeneTree" id="ENSGT00390000004860"/>
<dbReference type="STRING" id="48698.ENSPFOP00000002091"/>
<dbReference type="OrthoDB" id="21643at2759"/>
<dbReference type="KEGG" id="pfor:103155743"/>
<evidence type="ECO:0000313" key="11">
    <source>
        <dbReference type="Ensembl" id="ENSPFOP00000002091.2"/>
    </source>
</evidence>
<dbReference type="FunFam" id="3.30.70.330:FF:000346">
    <property type="entry name" value="Nucleolar protein 8"/>
    <property type="match status" value="1"/>
</dbReference>
<dbReference type="Proteomes" id="UP000028760">
    <property type="component" value="Unassembled WGS sequence"/>
</dbReference>
<dbReference type="PANTHER" id="PTHR48029:SF1">
    <property type="entry name" value="NUCLEOLAR PROTEIN 8"/>
    <property type="match status" value="1"/>
</dbReference>
<dbReference type="SMART" id="SM00360">
    <property type="entry name" value="RRM"/>
    <property type="match status" value="1"/>
</dbReference>
<feature type="domain" description="RRM" evidence="10">
    <location>
        <begin position="2"/>
        <end position="83"/>
    </location>
</feature>
<reference evidence="12" key="1">
    <citation type="submission" date="2013-10" db="EMBL/GenBank/DDBJ databases">
        <authorList>
            <person name="Schartl M."/>
            <person name="Warren W."/>
        </authorList>
    </citation>
    <scope>NUCLEOTIDE SEQUENCE [LARGE SCALE GENOMIC DNA]</scope>
    <source>
        <strain evidence="12">female</strain>
    </source>
</reference>
<feature type="compositionally biased region" description="Basic and acidic residues" evidence="9">
    <location>
        <begin position="1053"/>
        <end position="1065"/>
    </location>
</feature>
<dbReference type="GO" id="GO:1902570">
    <property type="term" value="P:protein localization to nucleolus"/>
    <property type="evidence" value="ECO:0007669"/>
    <property type="project" value="TreeGrafter"/>
</dbReference>
<feature type="compositionally biased region" description="Acidic residues" evidence="9">
    <location>
        <begin position="909"/>
        <end position="931"/>
    </location>
</feature>
<feature type="region of interest" description="Disordered" evidence="9">
    <location>
        <begin position="201"/>
        <end position="265"/>
    </location>
</feature>
<dbReference type="InterPro" id="IPR012677">
    <property type="entry name" value="Nucleotide-bd_a/b_plait_sf"/>
</dbReference>
<feature type="compositionally biased region" description="Basic and acidic residues" evidence="9">
    <location>
        <begin position="773"/>
        <end position="785"/>
    </location>
</feature>
<feature type="compositionally biased region" description="Basic and acidic residues" evidence="9">
    <location>
        <begin position="239"/>
        <end position="250"/>
    </location>
</feature>
<feature type="compositionally biased region" description="Low complexity" evidence="9">
    <location>
        <begin position="950"/>
        <end position="960"/>
    </location>
</feature>
<feature type="compositionally biased region" description="Acidic residues" evidence="9">
    <location>
        <begin position="565"/>
        <end position="574"/>
    </location>
</feature>
<dbReference type="GeneID" id="103155743"/>
<evidence type="ECO:0000256" key="1">
    <source>
        <dbReference type="ARBA" id="ARBA00004604"/>
    </source>
</evidence>
<dbReference type="GO" id="GO:0005730">
    <property type="term" value="C:nucleolus"/>
    <property type="evidence" value="ECO:0007669"/>
    <property type="project" value="UniProtKB-SubCell"/>
</dbReference>
<protein>
    <recommendedName>
        <fullName evidence="7">Nucleolar protein 8</fullName>
    </recommendedName>
</protein>
<evidence type="ECO:0000256" key="9">
    <source>
        <dbReference type="SAM" id="MobiDB-lite"/>
    </source>
</evidence>
<dbReference type="InterPro" id="IPR000504">
    <property type="entry name" value="RRM_dom"/>
</dbReference>
<name>A0A087X8I8_POEFO</name>
<evidence type="ECO:0000256" key="8">
    <source>
        <dbReference type="PROSITE-ProRule" id="PRU00176"/>
    </source>
</evidence>
<dbReference type="OMA" id="RNIMKYD"/>
<dbReference type="Gene3D" id="3.30.70.330">
    <property type="match status" value="1"/>
</dbReference>
<dbReference type="RefSeq" id="XP_007577612.1">
    <property type="nucleotide sequence ID" value="XM_007577550.2"/>
</dbReference>
<feature type="compositionally biased region" description="Basic and acidic residues" evidence="9">
    <location>
        <begin position="968"/>
        <end position="992"/>
    </location>
</feature>
<dbReference type="PROSITE" id="PS50102">
    <property type="entry name" value="RRM"/>
    <property type="match status" value="1"/>
</dbReference>
<keyword evidence="12" id="KW-1185">Reference proteome</keyword>
<dbReference type="InterPro" id="IPR035979">
    <property type="entry name" value="RBD_domain_sf"/>
</dbReference>
<evidence type="ECO:0000256" key="5">
    <source>
        <dbReference type="ARBA" id="ARBA00054821"/>
    </source>
</evidence>
<evidence type="ECO:0000256" key="6">
    <source>
        <dbReference type="ARBA" id="ARBA00065066"/>
    </source>
</evidence>
<evidence type="ECO:0000256" key="2">
    <source>
        <dbReference type="ARBA" id="ARBA00022553"/>
    </source>
</evidence>
<dbReference type="eggNOG" id="KOG4365">
    <property type="taxonomic scope" value="Eukaryota"/>
</dbReference>
<dbReference type="AlphaFoldDB" id="A0A087X8I8"/>
<feature type="compositionally biased region" description="Polar residues" evidence="9">
    <location>
        <begin position="251"/>
        <end position="261"/>
    </location>
</feature>
<comment type="function">
    <text evidence="5">Plays an essential role in the survival of diffuse-type gastric cancer cells. Acts as a nucleolar anchoring protein for DDX47. May be involved in regulation of gene expression at the post-transcriptional level or in ribosome biogenesis in cancer cells.</text>
</comment>
<feature type="compositionally biased region" description="Low complexity" evidence="9">
    <location>
        <begin position="707"/>
        <end position="718"/>
    </location>
</feature>
<feature type="compositionally biased region" description="Acidic residues" evidence="9">
    <location>
        <begin position="734"/>
        <end position="747"/>
    </location>
</feature>
<feature type="compositionally biased region" description="Polar residues" evidence="9">
    <location>
        <begin position="816"/>
        <end position="831"/>
    </location>
</feature>
<feature type="compositionally biased region" description="Basic and acidic residues" evidence="9">
    <location>
        <begin position="748"/>
        <end position="757"/>
    </location>
</feature>
<organism evidence="11 12">
    <name type="scientific">Poecilia formosa</name>
    <name type="common">Amazon molly</name>
    <name type="synonym">Limia formosa</name>
    <dbReference type="NCBI Taxonomy" id="48698"/>
    <lineage>
        <taxon>Eukaryota</taxon>
        <taxon>Metazoa</taxon>
        <taxon>Chordata</taxon>
        <taxon>Craniata</taxon>
        <taxon>Vertebrata</taxon>
        <taxon>Euteleostomi</taxon>
        <taxon>Actinopterygii</taxon>
        <taxon>Neopterygii</taxon>
        <taxon>Teleostei</taxon>
        <taxon>Neoteleostei</taxon>
        <taxon>Acanthomorphata</taxon>
        <taxon>Ovalentaria</taxon>
        <taxon>Atherinomorphae</taxon>
        <taxon>Cyprinodontiformes</taxon>
        <taxon>Poeciliidae</taxon>
        <taxon>Poeciliinae</taxon>
        <taxon>Poecilia</taxon>
    </lineage>
</organism>
<feature type="compositionally biased region" description="Acidic residues" evidence="9">
    <location>
        <begin position="993"/>
        <end position="1005"/>
    </location>
</feature>
<keyword evidence="4" id="KW-0539">Nucleus</keyword>
<feature type="region of interest" description="Disordered" evidence="9">
    <location>
        <begin position="320"/>
        <end position="427"/>
    </location>
</feature>
<evidence type="ECO:0000259" key="10">
    <source>
        <dbReference type="PROSITE" id="PS50102"/>
    </source>
</evidence>
<feature type="compositionally biased region" description="Low complexity" evidence="9">
    <location>
        <begin position="575"/>
        <end position="602"/>
    </location>
</feature>
<dbReference type="InterPro" id="IPR034138">
    <property type="entry name" value="NOP8_RRM"/>
</dbReference>
<dbReference type="EMBL" id="AYCK01018456">
    <property type="status" value="NOT_ANNOTATED_CDS"/>
    <property type="molecule type" value="Genomic_DNA"/>
</dbReference>
<dbReference type="CDD" id="cd12226">
    <property type="entry name" value="RRM_NOL8"/>
    <property type="match status" value="1"/>
</dbReference>
<feature type="compositionally biased region" description="Low complexity" evidence="9">
    <location>
        <begin position="932"/>
        <end position="942"/>
    </location>
</feature>